<dbReference type="RefSeq" id="WP_220379801.1">
    <property type="nucleotide sequence ID" value="NZ_CP080544.1"/>
</dbReference>
<organism evidence="11 12">
    <name type="scientific">Lysobacter soyae</name>
    <dbReference type="NCBI Taxonomy" id="2764185"/>
    <lineage>
        <taxon>Bacteria</taxon>
        <taxon>Pseudomonadati</taxon>
        <taxon>Pseudomonadota</taxon>
        <taxon>Gammaproteobacteria</taxon>
        <taxon>Lysobacterales</taxon>
        <taxon>Lysobacteraceae</taxon>
        <taxon>Lysobacter</taxon>
    </lineage>
</organism>
<dbReference type="EMBL" id="CP080544">
    <property type="protein sequence ID" value="QYR52982.1"/>
    <property type="molecule type" value="Genomic_DNA"/>
</dbReference>
<evidence type="ECO:0000256" key="9">
    <source>
        <dbReference type="HAMAP-Rule" id="MF_00237"/>
    </source>
</evidence>
<evidence type="ECO:0000313" key="12">
    <source>
        <dbReference type="Proteomes" id="UP000824755"/>
    </source>
</evidence>
<comment type="function">
    <text evidence="9">Part of the twin-arginine translocation (Tat) system that transports large folded proteins containing a characteristic twin-arginine motif in their signal peptide across membranes. Together with TatC, TatB is part of a receptor directly interacting with Tat signal peptides. TatB may form an oligomeric binding site that transiently accommodates folded Tat precursor proteins before their translocation.</text>
</comment>
<dbReference type="Proteomes" id="UP000824755">
    <property type="component" value="Chromosome"/>
</dbReference>
<evidence type="ECO:0000256" key="8">
    <source>
        <dbReference type="ARBA" id="ARBA00023136"/>
    </source>
</evidence>
<sequence length="97" mass="10996">MFEVGFSEMLLIGIVALIVLGPERLPRAARMVGLWVRRMRAYWFSMQAQLEQELAAEDMRKAMREAQASLDEMKAKLNAPLEAPDTTTPEKKDDDAV</sequence>
<feature type="compositionally biased region" description="Basic and acidic residues" evidence="10">
    <location>
        <begin position="88"/>
        <end position="97"/>
    </location>
</feature>
<keyword evidence="2 9" id="KW-0813">Transport</keyword>
<keyword evidence="12" id="KW-1185">Reference proteome</keyword>
<comment type="similarity">
    <text evidence="9">Belongs to the TatB family.</text>
</comment>
<dbReference type="InterPro" id="IPR003369">
    <property type="entry name" value="TatA/B/E"/>
</dbReference>
<dbReference type="NCBIfam" id="TIGR01410">
    <property type="entry name" value="tatB"/>
    <property type="match status" value="1"/>
</dbReference>
<dbReference type="HAMAP" id="MF_00237">
    <property type="entry name" value="TatB"/>
    <property type="match status" value="1"/>
</dbReference>
<dbReference type="InterPro" id="IPR018448">
    <property type="entry name" value="TatB"/>
</dbReference>
<evidence type="ECO:0000313" key="11">
    <source>
        <dbReference type="EMBL" id="QYR52982.1"/>
    </source>
</evidence>
<comment type="subunit">
    <text evidence="9">The Tat system comprises two distinct complexes: a TatABC complex, containing multiple copies of TatA, TatB and TatC subunits, and a separate TatA complex, containing only TatA subunits. Substrates initially bind to the TatABC complex, which probably triggers association of the separate TatA complex to form the active translocon.</text>
</comment>
<name>A0ABX8WNZ9_9GAMM</name>
<accession>A0ABX8WNZ9</accession>
<keyword evidence="5 9" id="KW-0653">Protein transport</keyword>
<keyword evidence="7 9" id="KW-0811">Translocation</keyword>
<reference evidence="11 12" key="1">
    <citation type="submission" date="2021-08" db="EMBL/GenBank/DDBJ databases">
        <title>Lysobacter sp. strain CJ11 Genome sequencing and assembly.</title>
        <authorList>
            <person name="Kim I."/>
        </authorList>
    </citation>
    <scope>NUCLEOTIDE SEQUENCE [LARGE SCALE GENOMIC DNA]</scope>
    <source>
        <strain evidence="11 12">CJ11</strain>
    </source>
</reference>
<proteinExistence type="inferred from homology"/>
<keyword evidence="6 9" id="KW-1133">Transmembrane helix</keyword>
<comment type="subcellular location">
    <subcellularLocation>
        <location evidence="9">Cell membrane</location>
        <topology evidence="9">Single-pass membrane protein</topology>
    </subcellularLocation>
    <subcellularLocation>
        <location evidence="1">Membrane</location>
        <topology evidence="1">Single-pass membrane protein</topology>
    </subcellularLocation>
</comment>
<evidence type="ECO:0000256" key="1">
    <source>
        <dbReference type="ARBA" id="ARBA00004167"/>
    </source>
</evidence>
<keyword evidence="4 9" id="KW-0812">Transmembrane</keyword>
<evidence type="ECO:0000256" key="10">
    <source>
        <dbReference type="SAM" id="MobiDB-lite"/>
    </source>
</evidence>
<feature type="region of interest" description="Disordered" evidence="10">
    <location>
        <begin position="74"/>
        <end position="97"/>
    </location>
</feature>
<evidence type="ECO:0000256" key="6">
    <source>
        <dbReference type="ARBA" id="ARBA00022989"/>
    </source>
</evidence>
<evidence type="ECO:0000256" key="4">
    <source>
        <dbReference type="ARBA" id="ARBA00022692"/>
    </source>
</evidence>
<dbReference type="PANTHER" id="PTHR33162:SF1">
    <property type="entry name" value="SEC-INDEPENDENT PROTEIN TRANSLOCASE PROTEIN TATA, CHLOROPLASTIC"/>
    <property type="match status" value="1"/>
</dbReference>
<gene>
    <name evidence="9 11" type="primary">tatB</name>
    <name evidence="11" type="ORF">H8L67_00180</name>
</gene>
<evidence type="ECO:0000256" key="3">
    <source>
        <dbReference type="ARBA" id="ARBA00022475"/>
    </source>
</evidence>
<keyword evidence="3 9" id="KW-1003">Cell membrane</keyword>
<evidence type="ECO:0000256" key="2">
    <source>
        <dbReference type="ARBA" id="ARBA00022448"/>
    </source>
</evidence>
<evidence type="ECO:0000256" key="7">
    <source>
        <dbReference type="ARBA" id="ARBA00023010"/>
    </source>
</evidence>
<protein>
    <recommendedName>
        <fullName evidence="9">Sec-independent protein translocase protein TatB</fullName>
    </recommendedName>
</protein>
<dbReference type="Gene3D" id="1.20.5.3310">
    <property type="match status" value="1"/>
</dbReference>
<evidence type="ECO:0000256" key="5">
    <source>
        <dbReference type="ARBA" id="ARBA00022927"/>
    </source>
</evidence>
<keyword evidence="8 9" id="KW-0472">Membrane</keyword>
<dbReference type="PANTHER" id="PTHR33162">
    <property type="entry name" value="SEC-INDEPENDENT PROTEIN TRANSLOCASE PROTEIN TATA, CHLOROPLASTIC"/>
    <property type="match status" value="1"/>
</dbReference>
<dbReference type="PRINTS" id="PR01506">
    <property type="entry name" value="TATBPROTEIN"/>
</dbReference>
<dbReference type="Pfam" id="PF02416">
    <property type="entry name" value="TatA_B_E"/>
    <property type="match status" value="1"/>
</dbReference>